<reference evidence="3 4" key="1">
    <citation type="journal article" date="2011" name="Proc. Natl. Acad. Sci. U.S.A.">
        <title>Genetic diversity and population structure of the endangered marsupial Sarcophilus harrisii (Tasmanian devil).</title>
        <authorList>
            <person name="Miller W."/>
            <person name="Hayes V.M."/>
            <person name="Ratan A."/>
            <person name="Petersen D.C."/>
            <person name="Wittekindt N.E."/>
            <person name="Miller J."/>
            <person name="Walenz B."/>
            <person name="Knight J."/>
            <person name="Qi J."/>
            <person name="Zhao F."/>
            <person name="Wang Q."/>
            <person name="Bedoya-Reina O.C."/>
            <person name="Katiyar N."/>
            <person name="Tomsho L.P."/>
            <person name="Kasson L.M."/>
            <person name="Hardie R.A."/>
            <person name="Woodbridge P."/>
            <person name="Tindall E.A."/>
            <person name="Bertelsen M.F."/>
            <person name="Dixon D."/>
            <person name="Pyecroft S."/>
            <person name="Helgen K.M."/>
            <person name="Lesk A.M."/>
            <person name="Pringle T.H."/>
            <person name="Patterson N."/>
            <person name="Zhang Y."/>
            <person name="Kreiss A."/>
            <person name="Woods G.M."/>
            <person name="Jones M.E."/>
            <person name="Schuster S.C."/>
        </authorList>
    </citation>
    <scope>NUCLEOTIDE SEQUENCE [LARGE SCALE GENOMIC DNA]</scope>
</reference>
<sequence>GDELKGGGALSHLLTIGLQPLRGVLPYSTLHLQSTFKTKSPASALEEGFLGVPASRSWRVTYPVCRRVWHTRSEQISRCAAQSQPPSLRPPAWSGGVTLCPRCCCCCFCRRRRRRCGAQPEPEPESESEPEPEQLDGYTALLPEPCAASAAAESLSPERAAGEAAALRALSAAAAMATTVTCTRFTDEYQLYEDIGKGAFSVVRRCVKLCTGHEYAAKIINTKKLSARDHQKLEREARICRLLKHSNIALPLPYCQKAGIQAEKLATSRPGSITSLLGKF</sequence>
<gene>
    <name evidence="3" type="primary">CAMK2B</name>
</gene>
<evidence type="ECO:0000313" key="3">
    <source>
        <dbReference type="Ensembl" id="ENSSHAP00000023449.1"/>
    </source>
</evidence>
<dbReference type="FunFam" id="3.30.200.20:FF:000051">
    <property type="entry name" value="Peripheral plasma membrane protein CASK isoform B"/>
    <property type="match status" value="1"/>
</dbReference>
<dbReference type="Pfam" id="PF00069">
    <property type="entry name" value="Pkinase"/>
    <property type="match status" value="1"/>
</dbReference>
<dbReference type="InterPro" id="IPR017441">
    <property type="entry name" value="Protein_kinase_ATP_BS"/>
</dbReference>
<evidence type="ECO:0000259" key="2">
    <source>
        <dbReference type="PROSITE" id="PS50011"/>
    </source>
</evidence>
<dbReference type="Proteomes" id="UP000007648">
    <property type="component" value="Unassembled WGS sequence"/>
</dbReference>
<dbReference type="PANTHER" id="PTHR24347">
    <property type="entry name" value="SERINE/THREONINE-PROTEIN KINASE"/>
    <property type="match status" value="1"/>
</dbReference>
<protein>
    <submittedName>
        <fullName evidence="3">Calcium/calmodulin dependent protein kinase II beta</fullName>
    </submittedName>
</protein>
<reference evidence="3" key="3">
    <citation type="submission" date="2025-09" db="UniProtKB">
        <authorList>
            <consortium name="Ensembl"/>
        </authorList>
    </citation>
    <scope>IDENTIFICATION</scope>
</reference>
<evidence type="ECO:0000256" key="1">
    <source>
        <dbReference type="PROSITE-ProRule" id="PRU10141"/>
    </source>
</evidence>
<dbReference type="GeneTree" id="ENSGT00940000158973"/>
<dbReference type="InterPro" id="IPR000719">
    <property type="entry name" value="Prot_kinase_dom"/>
</dbReference>
<keyword evidence="4" id="KW-1185">Reference proteome</keyword>
<keyword evidence="1" id="KW-0067">ATP-binding</keyword>
<reference evidence="3" key="2">
    <citation type="submission" date="2025-08" db="UniProtKB">
        <authorList>
            <consortium name="Ensembl"/>
        </authorList>
    </citation>
    <scope>IDENTIFICATION</scope>
</reference>
<dbReference type="AlphaFoldDB" id="A0A7N4NI32"/>
<dbReference type="GO" id="GO:0005524">
    <property type="term" value="F:ATP binding"/>
    <property type="evidence" value="ECO:0007669"/>
    <property type="project" value="UniProtKB-UniRule"/>
</dbReference>
<dbReference type="SUPFAM" id="SSF56112">
    <property type="entry name" value="Protein kinase-like (PK-like)"/>
    <property type="match status" value="1"/>
</dbReference>
<dbReference type="PROSITE" id="PS50011">
    <property type="entry name" value="PROTEIN_KINASE_DOM"/>
    <property type="match status" value="1"/>
</dbReference>
<dbReference type="PROSITE" id="PS00107">
    <property type="entry name" value="PROTEIN_KINASE_ATP"/>
    <property type="match status" value="1"/>
</dbReference>
<evidence type="ECO:0000313" key="4">
    <source>
        <dbReference type="Proteomes" id="UP000007648"/>
    </source>
</evidence>
<dbReference type="Ensembl" id="ENSSHAT00000034818.1">
    <property type="protein sequence ID" value="ENSSHAP00000023449.1"/>
    <property type="gene ID" value="ENSSHAG00000015076.2"/>
</dbReference>
<dbReference type="Gene3D" id="3.30.200.20">
    <property type="entry name" value="Phosphorylase Kinase, domain 1"/>
    <property type="match status" value="1"/>
</dbReference>
<dbReference type="GO" id="GO:0004672">
    <property type="term" value="F:protein kinase activity"/>
    <property type="evidence" value="ECO:0007669"/>
    <property type="project" value="InterPro"/>
</dbReference>
<name>A0A7N4NI32_SARHA</name>
<keyword evidence="1" id="KW-0547">Nucleotide-binding</keyword>
<dbReference type="InterPro" id="IPR011009">
    <property type="entry name" value="Kinase-like_dom_sf"/>
</dbReference>
<accession>A0A7N4NI32</accession>
<feature type="domain" description="Protein kinase" evidence="2">
    <location>
        <begin position="189"/>
        <end position="280"/>
    </location>
</feature>
<feature type="binding site" evidence="1">
    <location>
        <position position="218"/>
    </location>
    <ligand>
        <name>ATP</name>
        <dbReference type="ChEBI" id="CHEBI:30616"/>
    </ligand>
</feature>
<organism evidence="3 4">
    <name type="scientific">Sarcophilus harrisii</name>
    <name type="common">Tasmanian devil</name>
    <name type="synonym">Sarcophilus laniarius</name>
    <dbReference type="NCBI Taxonomy" id="9305"/>
    <lineage>
        <taxon>Eukaryota</taxon>
        <taxon>Metazoa</taxon>
        <taxon>Chordata</taxon>
        <taxon>Craniata</taxon>
        <taxon>Vertebrata</taxon>
        <taxon>Euteleostomi</taxon>
        <taxon>Mammalia</taxon>
        <taxon>Metatheria</taxon>
        <taxon>Dasyuromorphia</taxon>
        <taxon>Dasyuridae</taxon>
        <taxon>Sarcophilus</taxon>
    </lineage>
</organism>
<proteinExistence type="predicted"/>